<feature type="region of interest" description="Disordered" evidence="1">
    <location>
        <begin position="180"/>
        <end position="422"/>
    </location>
</feature>
<dbReference type="InterPro" id="IPR038332">
    <property type="entry name" value="PPE_sf"/>
</dbReference>
<dbReference type="Proteomes" id="UP000185511">
    <property type="component" value="Chromosome"/>
</dbReference>
<feature type="compositionally biased region" description="Gly residues" evidence="1">
    <location>
        <begin position="202"/>
        <end position="246"/>
    </location>
</feature>
<reference evidence="3" key="1">
    <citation type="submission" date="2016-06" db="EMBL/GenBank/DDBJ databases">
        <title>Complete genome sequence of Actinoalloteichus fjordicus DSM 46855 (=ADI127-17), type strain of the new species Actinoalloteichus fjordicus.</title>
        <authorList>
            <person name="Ruckert C."/>
            <person name="Nouioui I."/>
            <person name="Willmese J."/>
            <person name="van Wezel G."/>
            <person name="Klenk H.-P."/>
            <person name="Kalinowski J."/>
            <person name="Zotchev S.B."/>
        </authorList>
    </citation>
    <scope>NUCLEOTIDE SEQUENCE [LARGE SCALE GENOMIC DNA]</scope>
    <source>
        <strain evidence="3">ADI127-7</strain>
    </source>
</reference>
<dbReference type="SUPFAM" id="SSF140459">
    <property type="entry name" value="PE/PPE dimer-like"/>
    <property type="match status" value="1"/>
</dbReference>
<feature type="compositionally biased region" description="Gly residues" evidence="1">
    <location>
        <begin position="305"/>
        <end position="409"/>
    </location>
</feature>
<dbReference type="EMBL" id="CP016076">
    <property type="protein sequence ID" value="APU12290.1"/>
    <property type="molecule type" value="Genomic_DNA"/>
</dbReference>
<accession>A0AAC9PPP8</accession>
<evidence type="ECO:0008006" key="4">
    <source>
        <dbReference type="Google" id="ProtNLM"/>
    </source>
</evidence>
<feature type="compositionally biased region" description="Pro residues" evidence="1">
    <location>
        <begin position="273"/>
        <end position="295"/>
    </location>
</feature>
<keyword evidence="3" id="KW-1185">Reference proteome</keyword>
<protein>
    <recommendedName>
        <fullName evidence="4">PPE family domain-containing protein</fullName>
    </recommendedName>
</protein>
<dbReference type="PRINTS" id="PR01228">
    <property type="entry name" value="EGGSHELL"/>
</dbReference>
<proteinExistence type="predicted"/>
<name>A0AAC9PPP8_9PSEU</name>
<evidence type="ECO:0000313" key="3">
    <source>
        <dbReference type="Proteomes" id="UP000185511"/>
    </source>
</evidence>
<gene>
    <name evidence="2" type="ORF">UA74_00985</name>
</gene>
<evidence type="ECO:0000313" key="2">
    <source>
        <dbReference type="EMBL" id="APU12290.1"/>
    </source>
</evidence>
<organism evidence="2 3">
    <name type="scientific">Actinoalloteichus fjordicus</name>
    <dbReference type="NCBI Taxonomy" id="1612552"/>
    <lineage>
        <taxon>Bacteria</taxon>
        <taxon>Bacillati</taxon>
        <taxon>Actinomycetota</taxon>
        <taxon>Actinomycetes</taxon>
        <taxon>Pseudonocardiales</taxon>
        <taxon>Pseudonocardiaceae</taxon>
        <taxon>Actinoalloteichus</taxon>
    </lineage>
</organism>
<dbReference type="RefSeq" id="WP_157442134.1">
    <property type="nucleotide sequence ID" value="NZ_CP016076.1"/>
</dbReference>
<dbReference type="KEGG" id="acad:UA74_00985"/>
<sequence length="450" mass="43539">MVSYQPKSSHYSWDHTNAQAISAALKSDPDGADPGLMKSTWDHIADRFLAVGEYIESSMAVSRELYHGAASDQFRNSSSPLAVYAIEARDQAAQVAMAIQAQAAYQAVAKAIVPIGSPKPEKGFIDSITFGLNGHNDEVKKYDEENQRARDVMTHYQSSTNSTLVALRGFDPPVNTRVTIADPSLRRADDGMPSTFGDSSLPGGGTDGGGSGVPGGGSEGGSHGGSHGGGDYGGGSGGSGGRGDGPGYSAPPTIGPDFNSPGPVQPSPIGAPLGPPNAGPPPGYFGPPGGGPVPPSGFGAPHGPNGNGANPGGRGPGGVGGHGPGGPGGWPGGFGGLGGGPGGGRIPAGFGPGSGGGFGPGSGGPGGGFGPGGSSGGGRLPGGFGPAGGGAGGMGGGVAGGGGAGGRGGAGEEDKEHQRADYLIEMDDVFTDGTKVAPAVFGDEPPSGIR</sequence>
<evidence type="ECO:0000256" key="1">
    <source>
        <dbReference type="SAM" id="MobiDB-lite"/>
    </source>
</evidence>
<dbReference type="AlphaFoldDB" id="A0AAC9PPP8"/>
<dbReference type="Gene3D" id="1.20.1260.20">
    <property type="entry name" value="PPE superfamily"/>
    <property type="match status" value="1"/>
</dbReference>
<feature type="compositionally biased region" description="Basic and acidic residues" evidence="1">
    <location>
        <begin position="410"/>
        <end position="422"/>
    </location>
</feature>